<dbReference type="InterPro" id="IPR053807">
    <property type="entry name" value="LppM"/>
</dbReference>
<keyword evidence="1" id="KW-0472">Membrane</keyword>
<dbReference type="EMBL" id="JACHWS010000003">
    <property type="protein sequence ID" value="MBB3038886.1"/>
    <property type="molecule type" value="Genomic_DNA"/>
</dbReference>
<dbReference type="OrthoDB" id="3712375at2"/>
<keyword evidence="1" id="KW-1133">Transmembrane helix</keyword>
<comment type="caution">
    <text evidence="3">The sequence shown here is derived from an EMBL/GenBank/DDBJ whole genome shotgun (WGS) entry which is preliminary data.</text>
</comment>
<evidence type="ECO:0000259" key="2">
    <source>
        <dbReference type="Pfam" id="PF21946"/>
    </source>
</evidence>
<name>A0A839RRZ5_9ACTN</name>
<dbReference type="Proteomes" id="UP000567922">
    <property type="component" value="Unassembled WGS sequence"/>
</dbReference>
<gene>
    <name evidence="3" type="ORF">FHU29_003355</name>
</gene>
<evidence type="ECO:0000256" key="1">
    <source>
        <dbReference type="SAM" id="Phobius"/>
    </source>
</evidence>
<reference evidence="3 4" key="1">
    <citation type="submission" date="2020-08" db="EMBL/GenBank/DDBJ databases">
        <title>Sequencing the genomes of 1000 actinobacteria strains.</title>
        <authorList>
            <person name="Klenk H.-P."/>
        </authorList>
    </citation>
    <scope>NUCLEOTIDE SEQUENCE [LARGE SCALE GENOMIC DNA]</scope>
    <source>
        <strain evidence="3 4">DSM 45258</strain>
    </source>
</reference>
<accession>A0A839RRZ5</accession>
<keyword evidence="1" id="KW-0812">Transmembrane</keyword>
<proteinExistence type="predicted"/>
<keyword evidence="4" id="KW-1185">Reference proteome</keyword>
<protein>
    <recommendedName>
        <fullName evidence="2">LppM domain-containing protein</fullName>
    </recommendedName>
</protein>
<feature type="domain" description="LppM" evidence="2">
    <location>
        <begin position="36"/>
        <end position="185"/>
    </location>
</feature>
<dbReference type="PROSITE" id="PS51257">
    <property type="entry name" value="PROKAR_LIPOPROTEIN"/>
    <property type="match status" value="1"/>
</dbReference>
<feature type="transmembrane region" description="Helical" evidence="1">
    <location>
        <begin position="193"/>
        <end position="217"/>
    </location>
</feature>
<dbReference type="Pfam" id="PF21946">
    <property type="entry name" value="LppM"/>
    <property type="match status" value="1"/>
</dbReference>
<dbReference type="AlphaFoldDB" id="A0A839RRZ5"/>
<evidence type="ECO:0000313" key="3">
    <source>
        <dbReference type="EMBL" id="MBB3038886.1"/>
    </source>
</evidence>
<dbReference type="RefSeq" id="WP_083962164.1">
    <property type="nucleotide sequence ID" value="NZ_BDDI01000004.1"/>
</dbReference>
<sequence>MPLRNKMRSPRWSRFAPASLLLAAVLLLTTGCLYTDANIRLSEDDRLSGRIIVAQEPTEENDQGPQLRVPDSLYGRARVQRWSDEGYVGSELIFSDLSFTDFRQLGQFASDAPGSFDLRFTRSGDVVTLTGRADLRNVPDGSPVTLAVSFPSNISSTNGEMTTNRSVVWTPAPGDLTSLRAETSYTDPNTRSFAGWTGLMIALSVAAAVIVGALAWFSRDRSPKPSDLVH</sequence>
<organism evidence="3 4">
    <name type="scientific">Hoyosella altamirensis</name>
    <dbReference type="NCBI Taxonomy" id="616997"/>
    <lineage>
        <taxon>Bacteria</taxon>
        <taxon>Bacillati</taxon>
        <taxon>Actinomycetota</taxon>
        <taxon>Actinomycetes</taxon>
        <taxon>Mycobacteriales</taxon>
        <taxon>Hoyosellaceae</taxon>
        <taxon>Hoyosella</taxon>
    </lineage>
</organism>
<evidence type="ECO:0000313" key="4">
    <source>
        <dbReference type="Proteomes" id="UP000567922"/>
    </source>
</evidence>